<accession>A0ABY6KE14</accession>
<dbReference type="Proteomes" id="UP001235939">
    <property type="component" value="Chromosome 04"/>
</dbReference>
<reference evidence="1 2" key="1">
    <citation type="submission" date="2022-01" db="EMBL/GenBank/DDBJ databases">
        <title>A chromosomal length assembly of Cordylochernes scorpioides.</title>
        <authorList>
            <person name="Zeh D."/>
            <person name="Zeh J."/>
        </authorList>
    </citation>
    <scope>NUCLEOTIDE SEQUENCE [LARGE SCALE GENOMIC DNA]</scope>
    <source>
        <strain evidence="1">IN4F17</strain>
        <tissue evidence="1">Whole Body</tissue>
    </source>
</reference>
<proteinExistence type="predicted"/>
<dbReference type="InterPro" id="IPR036397">
    <property type="entry name" value="RNaseH_sf"/>
</dbReference>
<evidence type="ECO:0000313" key="2">
    <source>
        <dbReference type="Proteomes" id="UP001235939"/>
    </source>
</evidence>
<sequence length="171" mass="19763">MEVLSQSQLSMTNQQPITFKHDQLIANHQRARGRISINMKSRELMTMISDTMLKGRNRIIKLKSNDVNLADKEGGGQPSNFRRPGTFVRRGMERKLDNENVEQIFQSGRFNRRSSKIAGFGWLLMLHPAYSPDLALSDFYLFRILESFLRGKIFESDVILLQAVRGWFRVG</sequence>
<gene>
    <name evidence="1" type="ORF">LAZ67_4002455</name>
</gene>
<evidence type="ECO:0000313" key="1">
    <source>
        <dbReference type="EMBL" id="UYV66654.1"/>
    </source>
</evidence>
<organism evidence="1 2">
    <name type="scientific">Cordylochernes scorpioides</name>
    <dbReference type="NCBI Taxonomy" id="51811"/>
    <lineage>
        <taxon>Eukaryota</taxon>
        <taxon>Metazoa</taxon>
        <taxon>Ecdysozoa</taxon>
        <taxon>Arthropoda</taxon>
        <taxon>Chelicerata</taxon>
        <taxon>Arachnida</taxon>
        <taxon>Pseudoscorpiones</taxon>
        <taxon>Cheliferoidea</taxon>
        <taxon>Chernetidae</taxon>
        <taxon>Cordylochernes</taxon>
    </lineage>
</organism>
<name>A0ABY6KE14_9ARAC</name>
<keyword evidence="2" id="KW-1185">Reference proteome</keyword>
<protein>
    <submittedName>
        <fullName evidence="1">Nas-30</fullName>
    </submittedName>
</protein>
<dbReference type="Gene3D" id="3.30.420.10">
    <property type="entry name" value="Ribonuclease H-like superfamily/Ribonuclease H"/>
    <property type="match status" value="1"/>
</dbReference>
<dbReference type="EMBL" id="CP092866">
    <property type="protein sequence ID" value="UYV66654.1"/>
    <property type="molecule type" value="Genomic_DNA"/>
</dbReference>